<gene>
    <name evidence="1" type="ORF">SAMN05216287_1120</name>
</gene>
<dbReference type="Proteomes" id="UP000243778">
    <property type="component" value="Unassembled WGS sequence"/>
</dbReference>
<dbReference type="EMBL" id="FNNU01000002">
    <property type="protein sequence ID" value="SDW63131.1"/>
    <property type="molecule type" value="Genomic_DNA"/>
</dbReference>
<proteinExistence type="predicted"/>
<dbReference type="STRING" id="1007099.SAMN05216287_1120"/>
<evidence type="ECO:0000313" key="1">
    <source>
        <dbReference type="EMBL" id="SDW63131.1"/>
    </source>
</evidence>
<sequence length="57" mass="6528">MKISVRDTGTPSKRWQVQLDGFAVQFRDEAEARQFVSTLQARLNAPHPLPHRLLRSA</sequence>
<protein>
    <recommendedName>
        <fullName evidence="3">SPOR domain-containing protein</fullName>
    </recommendedName>
</protein>
<reference evidence="2" key="1">
    <citation type="submission" date="2016-10" db="EMBL/GenBank/DDBJ databases">
        <authorList>
            <person name="Varghese N."/>
            <person name="Submissions S."/>
        </authorList>
    </citation>
    <scope>NUCLEOTIDE SEQUENCE [LARGE SCALE GENOMIC DNA]</scope>
    <source>
        <strain evidence="2">NRRL B-59562</strain>
    </source>
</reference>
<keyword evidence="2" id="KW-1185">Reference proteome</keyword>
<dbReference type="RefSeq" id="WP_175534300.1">
    <property type="nucleotide sequence ID" value="NZ_FNNU01000002.1"/>
</dbReference>
<dbReference type="AlphaFoldDB" id="A0A1H2V4A5"/>
<accession>A0A1H2V4A5</accession>
<organism evidence="1 2">
    <name type="scientific">Pseudomonas kuykendallii</name>
    <dbReference type="NCBI Taxonomy" id="1007099"/>
    <lineage>
        <taxon>Bacteria</taxon>
        <taxon>Pseudomonadati</taxon>
        <taxon>Pseudomonadota</taxon>
        <taxon>Gammaproteobacteria</taxon>
        <taxon>Pseudomonadales</taxon>
        <taxon>Pseudomonadaceae</taxon>
        <taxon>Pseudomonas</taxon>
    </lineage>
</organism>
<evidence type="ECO:0008006" key="3">
    <source>
        <dbReference type="Google" id="ProtNLM"/>
    </source>
</evidence>
<evidence type="ECO:0000313" key="2">
    <source>
        <dbReference type="Proteomes" id="UP000243778"/>
    </source>
</evidence>
<name>A0A1H2V4A5_9PSED</name>